<organism evidence="2 3">
    <name type="scientific">Actinacidiphila reveromycinica</name>
    <dbReference type="NCBI Taxonomy" id="659352"/>
    <lineage>
        <taxon>Bacteria</taxon>
        <taxon>Bacillati</taxon>
        <taxon>Actinomycetota</taxon>
        <taxon>Actinomycetes</taxon>
        <taxon>Kitasatosporales</taxon>
        <taxon>Streptomycetaceae</taxon>
        <taxon>Actinacidiphila</taxon>
    </lineage>
</organism>
<name>A0A7R6QDX2_9ACTN</name>
<sequence>MATNSPCITSTSPPPPTFLRKQRTVLSYGLGADSTDILLRYLADPAGHGLEPDLSDLVVVHAVTGDEWPTTLDYVNRLVLPRLRAANVRLVQIARGGPHDADGVLILSDSRATERILSAGPWRLSDELTAAGTIPQLANGRRTCSIRFKGWCLDNWAESEFGNESYRRVIGYHYGELGRAEKDSAIQRKVNAEAGRTICEPHYPLILACLDRAAIEAHVLQQLGEPIQKSYCTFCVFSGVCASRDVHEERLRGHPHLAADVLRMEHVSMALNENMAMYGGDSLYRRLSEDGRNTEIMTAFEQSLDQARYAVYEVRRIIPVGRTKDCKTWHGPKCTTPRWWCRQERTTRCRRHHGVINAAGAEVTPTYCDGPDGCRGPVKKGQAWRSLRTLWEGDRATAQLLVRRYAQRHGAHLERGELSGIERAHYVKPGDSYPSTAGYLVAAPAGAVDKQRPRFETKWSELTGRKGTSLRPLRPLPQPVRRRNPGRPPVRRARTIAGVTLIA</sequence>
<geneLocation type="plasmid" evidence="2 3">
    <name>pRVR1</name>
</geneLocation>
<gene>
    <name evidence="2" type="ORF">RVR_P1116</name>
</gene>
<dbReference type="KEGG" id="arev:RVR_P1116"/>
<protein>
    <submittedName>
        <fullName evidence="2">Uncharacterized protein</fullName>
    </submittedName>
</protein>
<dbReference type="Proteomes" id="UP000595703">
    <property type="component" value="Plasmid pRVR1"/>
</dbReference>
<evidence type="ECO:0000256" key="1">
    <source>
        <dbReference type="SAM" id="MobiDB-lite"/>
    </source>
</evidence>
<keyword evidence="3" id="KW-1185">Reference proteome</keyword>
<proteinExistence type="predicted"/>
<dbReference type="EMBL" id="AP018366">
    <property type="protein sequence ID" value="BBG20731.1"/>
    <property type="molecule type" value="Genomic_DNA"/>
</dbReference>
<evidence type="ECO:0000313" key="2">
    <source>
        <dbReference type="EMBL" id="BBG20731.1"/>
    </source>
</evidence>
<feature type="compositionally biased region" description="Basic residues" evidence="1">
    <location>
        <begin position="480"/>
        <end position="489"/>
    </location>
</feature>
<evidence type="ECO:0000313" key="3">
    <source>
        <dbReference type="Proteomes" id="UP000595703"/>
    </source>
</evidence>
<dbReference type="RefSeq" id="WP_202239900.1">
    <property type="nucleotide sequence ID" value="NZ_AP018366.1"/>
</dbReference>
<reference evidence="2 3" key="1">
    <citation type="journal article" date="2020" name="Sci. Rep.">
        <title>beta-carboline chemical signals induce reveromycin production through a LuxR family regulator in Streptomyces sp. SN-593.</title>
        <authorList>
            <person name="Panthee S."/>
            <person name="Kito N."/>
            <person name="Hayashi T."/>
            <person name="Shimizu T."/>
            <person name="Ishikawa J."/>
            <person name="Hamamoto H."/>
            <person name="Osada H."/>
            <person name="Takahashi S."/>
        </authorList>
    </citation>
    <scope>NUCLEOTIDE SEQUENCE [LARGE SCALE GENOMIC DNA]</scope>
    <source>
        <strain evidence="2 3">SN-593</strain>
        <plasmid evidence="2 3">pRVR1</plasmid>
    </source>
</reference>
<dbReference type="AlphaFoldDB" id="A0A7R6QDX2"/>
<keyword evidence="2" id="KW-0614">Plasmid</keyword>
<feature type="region of interest" description="Disordered" evidence="1">
    <location>
        <begin position="463"/>
        <end position="489"/>
    </location>
</feature>
<accession>A0A7R6QDX2</accession>